<feature type="transmembrane region" description="Helical" evidence="8">
    <location>
        <begin position="326"/>
        <end position="344"/>
    </location>
</feature>
<name>A0ABZ0YVV9_9GAMM</name>
<evidence type="ECO:0000256" key="5">
    <source>
        <dbReference type="ARBA" id="ARBA00022692"/>
    </source>
</evidence>
<feature type="transmembrane region" description="Helical" evidence="8">
    <location>
        <begin position="12"/>
        <end position="29"/>
    </location>
</feature>
<keyword evidence="5 8" id="KW-0812">Transmembrane</keyword>
<dbReference type="GO" id="GO:0016757">
    <property type="term" value="F:glycosyltransferase activity"/>
    <property type="evidence" value="ECO:0007669"/>
    <property type="project" value="UniProtKB-KW"/>
</dbReference>
<evidence type="ECO:0000256" key="7">
    <source>
        <dbReference type="ARBA" id="ARBA00023136"/>
    </source>
</evidence>
<feature type="transmembrane region" description="Helical" evidence="8">
    <location>
        <begin position="90"/>
        <end position="107"/>
    </location>
</feature>
<comment type="subcellular location">
    <subcellularLocation>
        <location evidence="1">Cell membrane</location>
        <topology evidence="1">Multi-pass membrane protein</topology>
    </subcellularLocation>
</comment>
<dbReference type="InterPro" id="IPR038731">
    <property type="entry name" value="RgtA/B/C-like"/>
</dbReference>
<protein>
    <submittedName>
        <fullName evidence="10">Glycosyltransferase family 39 protein</fullName>
        <ecNumber evidence="10">2.4.-.-</ecNumber>
    </submittedName>
</protein>
<feature type="transmembrane region" description="Helical" evidence="8">
    <location>
        <begin position="356"/>
        <end position="374"/>
    </location>
</feature>
<dbReference type="InterPro" id="IPR050297">
    <property type="entry name" value="LipidA_mod_glycosyltrf_83"/>
</dbReference>
<feature type="domain" description="Glycosyltransferase RgtA/B/C/D-like" evidence="9">
    <location>
        <begin position="65"/>
        <end position="198"/>
    </location>
</feature>
<feature type="transmembrane region" description="Helical" evidence="8">
    <location>
        <begin position="260"/>
        <end position="281"/>
    </location>
</feature>
<proteinExistence type="predicted"/>
<keyword evidence="3 10" id="KW-0328">Glycosyltransferase</keyword>
<dbReference type="EMBL" id="CP140153">
    <property type="protein sequence ID" value="WQH15714.1"/>
    <property type="molecule type" value="Genomic_DNA"/>
</dbReference>
<keyword evidence="2" id="KW-1003">Cell membrane</keyword>
<evidence type="ECO:0000256" key="3">
    <source>
        <dbReference type="ARBA" id="ARBA00022676"/>
    </source>
</evidence>
<evidence type="ECO:0000259" key="9">
    <source>
        <dbReference type="Pfam" id="PF13231"/>
    </source>
</evidence>
<reference evidence="10 11" key="1">
    <citation type="submission" date="2023-11" db="EMBL/GenBank/DDBJ databases">
        <title>MicrobeMod: A computational toolkit for identifying prokaryotic methylation and restriction-modification with nanopore sequencing.</title>
        <authorList>
            <person name="Crits-Christoph A."/>
            <person name="Kang S.C."/>
            <person name="Lee H."/>
            <person name="Ostrov N."/>
        </authorList>
    </citation>
    <scope>NUCLEOTIDE SEQUENCE [LARGE SCALE GENOMIC DNA]</scope>
    <source>
        <strain evidence="10 11">ATCC 49870</strain>
    </source>
</reference>
<gene>
    <name evidence="10" type="ORF">SR882_08040</name>
</gene>
<evidence type="ECO:0000313" key="11">
    <source>
        <dbReference type="Proteomes" id="UP001327459"/>
    </source>
</evidence>
<keyword evidence="7 8" id="KW-0472">Membrane</keyword>
<feature type="transmembrane region" description="Helical" evidence="8">
    <location>
        <begin position="116"/>
        <end position="133"/>
    </location>
</feature>
<dbReference type="RefSeq" id="WP_322520739.1">
    <property type="nucleotide sequence ID" value="NZ_CP140153.1"/>
</dbReference>
<organism evidence="10 11">
    <name type="scientific">Guyparkeria halophila</name>
    <dbReference type="NCBI Taxonomy" id="47960"/>
    <lineage>
        <taxon>Bacteria</taxon>
        <taxon>Pseudomonadati</taxon>
        <taxon>Pseudomonadota</taxon>
        <taxon>Gammaproteobacteria</taxon>
        <taxon>Chromatiales</taxon>
        <taxon>Thioalkalibacteraceae</taxon>
        <taxon>Guyparkeria</taxon>
    </lineage>
</organism>
<keyword evidence="6 8" id="KW-1133">Transmembrane helix</keyword>
<evidence type="ECO:0000256" key="6">
    <source>
        <dbReference type="ARBA" id="ARBA00022989"/>
    </source>
</evidence>
<dbReference type="PANTHER" id="PTHR33908">
    <property type="entry name" value="MANNOSYLTRANSFERASE YKCB-RELATED"/>
    <property type="match status" value="1"/>
</dbReference>
<dbReference type="Pfam" id="PF13231">
    <property type="entry name" value="PMT_2"/>
    <property type="match status" value="1"/>
</dbReference>
<accession>A0ABZ0YVV9</accession>
<evidence type="ECO:0000313" key="10">
    <source>
        <dbReference type="EMBL" id="WQH15714.1"/>
    </source>
</evidence>
<dbReference type="EC" id="2.4.-.-" evidence="10"/>
<sequence length="534" mass="58554">MSGNGVWNRVFEWGWLPLFLLVVSVALLTRPLMPVDETRYLGVAWEMWQSGSWIVPLLNGEPYSHKPPLLFWLIHVGWALFGVNEITPRLVGPAFALGSLLLIRAVARRLFPARPIIAGLAPWILAGTIYWLGFATMTMFDQLVVFFVLLGIFGLLELGQGRRRGWLWLFLGTALGVLAKGPFALIYLVPLTVAAPWWAGMRPSWRWFVQAGAVGFLGSCVALGWALWAAQLGGPAYAEAILWGQMAGRAVDAFDHAQPIYYYLWVLPLLFLPWTLLLPGLLRRAWKEWAAGQSVWPDPRFGRLMLAWVLVPFGLLSLASGKLPHYLLPMIPALSLATAALLAGPVESPQALRSRAAAVFWFAMGVVLIVLPWSTGHGLIDMLPGWVSAVGVALLLGGAWLWLARRGPRQVVAVALATGVGMVLLHLALLPLRPAFDFKSFATRVGELQHDGHPIAFVGKYRDEYNFYGRLRQPIVELGSEVAVTGFCAGSPDGIVVRRLRGAVPIEALVSTPFRSKHDVALPCSALAPAKQAP</sequence>
<feature type="transmembrane region" description="Helical" evidence="8">
    <location>
        <begin position="207"/>
        <end position="229"/>
    </location>
</feature>
<dbReference type="Proteomes" id="UP001327459">
    <property type="component" value="Chromosome"/>
</dbReference>
<keyword evidence="11" id="KW-1185">Reference proteome</keyword>
<feature type="transmembrane region" description="Helical" evidence="8">
    <location>
        <begin position="386"/>
        <end position="404"/>
    </location>
</feature>
<evidence type="ECO:0000256" key="1">
    <source>
        <dbReference type="ARBA" id="ARBA00004651"/>
    </source>
</evidence>
<feature type="transmembrane region" description="Helical" evidence="8">
    <location>
        <begin position="166"/>
        <end position="187"/>
    </location>
</feature>
<dbReference type="PANTHER" id="PTHR33908:SF3">
    <property type="entry name" value="UNDECAPRENYL PHOSPHATE-ALPHA-4-AMINO-4-DEOXY-L-ARABINOSE ARABINOSYL TRANSFERASE"/>
    <property type="match status" value="1"/>
</dbReference>
<feature type="transmembrane region" description="Helical" evidence="8">
    <location>
        <begin position="411"/>
        <end position="432"/>
    </location>
</feature>
<evidence type="ECO:0000256" key="8">
    <source>
        <dbReference type="SAM" id="Phobius"/>
    </source>
</evidence>
<feature type="transmembrane region" description="Helical" evidence="8">
    <location>
        <begin position="139"/>
        <end position="159"/>
    </location>
</feature>
<keyword evidence="4 10" id="KW-0808">Transferase</keyword>
<evidence type="ECO:0000256" key="2">
    <source>
        <dbReference type="ARBA" id="ARBA00022475"/>
    </source>
</evidence>
<evidence type="ECO:0000256" key="4">
    <source>
        <dbReference type="ARBA" id="ARBA00022679"/>
    </source>
</evidence>